<evidence type="ECO:0008006" key="4">
    <source>
        <dbReference type="Google" id="ProtNLM"/>
    </source>
</evidence>
<name>A0A537IGM3_9BACT</name>
<protein>
    <recommendedName>
        <fullName evidence="4">Extracellular solute-binding protein</fullName>
    </recommendedName>
</protein>
<dbReference type="AlphaFoldDB" id="A0A537IGM3"/>
<sequence>MRKRLRIVRWTTVLTAVVFVFALGWYGIPARGQMAGVTLYISGDTNIQEMFDKDLLPLFERETSVKTKMVFLEHGQGGEAIVAKIIAAKRTGQKTDVDLYETQPT</sequence>
<feature type="transmembrane region" description="Helical" evidence="1">
    <location>
        <begin position="7"/>
        <end position="28"/>
    </location>
</feature>
<reference evidence="2 3" key="1">
    <citation type="journal article" date="2019" name="Nat. Microbiol.">
        <title>Mediterranean grassland soil C-N compound turnover is dependent on rainfall and depth, and is mediated by genomically divergent microorganisms.</title>
        <authorList>
            <person name="Diamond S."/>
            <person name="Andeer P.F."/>
            <person name="Li Z."/>
            <person name="Crits-Christoph A."/>
            <person name="Burstein D."/>
            <person name="Anantharaman K."/>
            <person name="Lane K.R."/>
            <person name="Thomas B.C."/>
            <person name="Pan C."/>
            <person name="Northen T.R."/>
            <person name="Banfield J.F."/>
        </authorList>
    </citation>
    <scope>NUCLEOTIDE SEQUENCE [LARGE SCALE GENOMIC DNA]</scope>
    <source>
        <strain evidence="2">NP_8</strain>
    </source>
</reference>
<gene>
    <name evidence="2" type="ORF">E6H05_13710</name>
</gene>
<dbReference type="EMBL" id="VBAP01000148">
    <property type="protein sequence ID" value="TMI70354.1"/>
    <property type="molecule type" value="Genomic_DNA"/>
</dbReference>
<evidence type="ECO:0000256" key="1">
    <source>
        <dbReference type="SAM" id="Phobius"/>
    </source>
</evidence>
<keyword evidence="1" id="KW-0812">Transmembrane</keyword>
<evidence type="ECO:0000313" key="3">
    <source>
        <dbReference type="Proteomes" id="UP000318834"/>
    </source>
</evidence>
<proteinExistence type="predicted"/>
<evidence type="ECO:0000313" key="2">
    <source>
        <dbReference type="EMBL" id="TMI70354.1"/>
    </source>
</evidence>
<organism evidence="2 3">
    <name type="scientific">Candidatus Segetimicrobium genomatis</name>
    <dbReference type="NCBI Taxonomy" id="2569760"/>
    <lineage>
        <taxon>Bacteria</taxon>
        <taxon>Bacillati</taxon>
        <taxon>Candidatus Sysuimicrobiota</taxon>
        <taxon>Candidatus Sysuimicrobiia</taxon>
        <taxon>Candidatus Sysuimicrobiales</taxon>
        <taxon>Candidatus Segetimicrobiaceae</taxon>
        <taxon>Candidatus Segetimicrobium</taxon>
    </lineage>
</organism>
<accession>A0A537IGM3</accession>
<dbReference type="Proteomes" id="UP000318834">
    <property type="component" value="Unassembled WGS sequence"/>
</dbReference>
<feature type="non-terminal residue" evidence="2">
    <location>
        <position position="105"/>
    </location>
</feature>
<keyword evidence="1" id="KW-1133">Transmembrane helix</keyword>
<keyword evidence="1" id="KW-0472">Membrane</keyword>
<comment type="caution">
    <text evidence="2">The sequence shown here is derived from an EMBL/GenBank/DDBJ whole genome shotgun (WGS) entry which is preliminary data.</text>
</comment>